<dbReference type="InterPro" id="IPR005817">
    <property type="entry name" value="Wnt"/>
</dbReference>
<dbReference type="GO" id="GO:0060070">
    <property type="term" value="P:canonical Wnt signaling pathway"/>
    <property type="evidence" value="ECO:0007669"/>
    <property type="project" value="TreeGrafter"/>
</dbReference>
<evidence type="ECO:0000256" key="1">
    <source>
        <dbReference type="ARBA" id="ARBA00004498"/>
    </source>
</evidence>
<accession>A0A671W595</accession>
<dbReference type="Proteomes" id="UP000472265">
    <property type="component" value="Chromosome 8"/>
</dbReference>
<dbReference type="PANTHER" id="PTHR12027:SF86">
    <property type="entry name" value="PROTEIN WNT-2"/>
    <property type="match status" value="1"/>
</dbReference>
<dbReference type="InterPro" id="IPR043158">
    <property type="entry name" value="Wnt_C"/>
</dbReference>
<keyword evidence="4" id="KW-0964">Secreted</keyword>
<dbReference type="GO" id="GO:0048794">
    <property type="term" value="P:swim bladder development"/>
    <property type="evidence" value="ECO:0007669"/>
    <property type="project" value="Ensembl"/>
</dbReference>
<dbReference type="Ensembl" id="ENSSAUT00010033462.1">
    <property type="protein sequence ID" value="ENSSAUP00010031756.1"/>
    <property type="gene ID" value="ENSSAUG00010013543.1"/>
</dbReference>
<dbReference type="InParanoid" id="A0A671W595"/>
<dbReference type="Pfam" id="PF00110">
    <property type="entry name" value="wnt"/>
    <property type="match status" value="1"/>
</dbReference>
<dbReference type="InterPro" id="IPR018161">
    <property type="entry name" value="Wnt_CS"/>
</dbReference>
<evidence type="ECO:0000313" key="10">
    <source>
        <dbReference type="Ensembl" id="ENSSAUP00010031756.1"/>
    </source>
</evidence>
<dbReference type="PROSITE" id="PS00246">
    <property type="entry name" value="WNT1"/>
    <property type="match status" value="1"/>
</dbReference>
<comment type="similarity">
    <text evidence="2 9">Belongs to the Wnt family.</text>
</comment>
<evidence type="ECO:0000256" key="4">
    <source>
        <dbReference type="ARBA" id="ARBA00022525"/>
    </source>
</evidence>
<dbReference type="GO" id="GO:0045165">
    <property type="term" value="P:cell fate commitment"/>
    <property type="evidence" value="ECO:0007669"/>
    <property type="project" value="TreeGrafter"/>
</dbReference>
<evidence type="ECO:0000256" key="3">
    <source>
        <dbReference type="ARBA" id="ARBA00022473"/>
    </source>
</evidence>
<dbReference type="Gene3D" id="3.30.2460.20">
    <property type="match status" value="1"/>
</dbReference>
<reference evidence="10" key="1">
    <citation type="submission" date="2021-04" db="EMBL/GenBank/DDBJ databases">
        <authorList>
            <consortium name="Wellcome Sanger Institute Data Sharing"/>
        </authorList>
    </citation>
    <scope>NUCLEOTIDE SEQUENCE [LARGE SCALE GENOMIC DNA]</scope>
</reference>
<dbReference type="SMART" id="SM00097">
    <property type="entry name" value="WNT1"/>
    <property type="match status" value="1"/>
</dbReference>
<keyword evidence="11" id="KW-1185">Reference proteome</keyword>
<evidence type="ECO:0000256" key="8">
    <source>
        <dbReference type="ARBA" id="ARBA00023288"/>
    </source>
</evidence>
<evidence type="ECO:0000256" key="2">
    <source>
        <dbReference type="ARBA" id="ARBA00005683"/>
    </source>
</evidence>
<evidence type="ECO:0000256" key="7">
    <source>
        <dbReference type="ARBA" id="ARBA00023157"/>
    </source>
</evidence>
<dbReference type="AlphaFoldDB" id="A0A671W595"/>
<evidence type="ECO:0000313" key="11">
    <source>
        <dbReference type="Proteomes" id="UP000472265"/>
    </source>
</evidence>
<dbReference type="GO" id="GO:0005125">
    <property type="term" value="F:cytokine activity"/>
    <property type="evidence" value="ECO:0007669"/>
    <property type="project" value="TreeGrafter"/>
</dbReference>
<name>A0A671W595_SPAAU</name>
<comment type="function">
    <text evidence="9">Ligand for members of the frizzled family of seven transmembrane receptors.</text>
</comment>
<dbReference type="GO" id="GO:0005109">
    <property type="term" value="F:frizzled binding"/>
    <property type="evidence" value="ECO:0007669"/>
    <property type="project" value="TreeGrafter"/>
</dbReference>
<reference evidence="10" key="2">
    <citation type="submission" date="2025-08" db="UniProtKB">
        <authorList>
            <consortium name="Ensembl"/>
        </authorList>
    </citation>
    <scope>IDENTIFICATION</scope>
</reference>
<comment type="subcellular location">
    <subcellularLocation>
        <location evidence="1 9">Secreted</location>
        <location evidence="1 9">Extracellular space</location>
        <location evidence="1 9">Extracellular matrix</location>
    </subcellularLocation>
</comment>
<keyword evidence="3 9" id="KW-0217">Developmental protein</keyword>
<keyword evidence="7" id="KW-1015">Disulfide bond</keyword>
<sequence length="354" mass="39615">MKRFSFHALHEIKAPSRQQQTSVIQVAAVAKHLKDLSVCHGLIVPSASLYREAPDPRSMRDKTFMFDLHLTSVEFIDVEKRTSNSADPFRSPVFGQRIWCQGSDLGSREVAFMYAISSAGVVYTLARACSQGELDSCSCDPTKKGSSRDAKGSFDWGGCSDHVEHAMRFSQAFVDAKERKERDARALMNLHNNRAGRKAVKRFMTLECKCHGVSGSCSVRTCWLAMSDFRRTGDHLRKRYNGAVQVAVNQYGTGFTAAHTHFKRPSKNDLVYFEDSPDYCIQDHKSGSMGTGGRVCNRTSRGIDGCEVMCCGRGYDTSRVSRTTKCECKFHWCCAVHCRDCHQQVDVHTCKGQT</sequence>
<reference evidence="10" key="3">
    <citation type="submission" date="2025-09" db="UniProtKB">
        <authorList>
            <consortium name="Ensembl"/>
        </authorList>
    </citation>
    <scope>IDENTIFICATION</scope>
</reference>
<evidence type="ECO:0000256" key="6">
    <source>
        <dbReference type="ARBA" id="ARBA00022687"/>
    </source>
</evidence>
<gene>
    <name evidence="10" type="primary">WNT2</name>
    <name evidence="10" type="synonym">wnt2</name>
</gene>
<protein>
    <recommendedName>
        <fullName evidence="9">Protein Wnt</fullName>
    </recommendedName>
</protein>
<dbReference type="PRINTS" id="PR01349">
    <property type="entry name" value="WNTPROTEIN"/>
</dbReference>
<proteinExistence type="inferred from homology"/>
<dbReference type="PANTHER" id="PTHR12027">
    <property type="entry name" value="WNT RELATED"/>
    <property type="match status" value="1"/>
</dbReference>
<evidence type="ECO:0000256" key="5">
    <source>
        <dbReference type="ARBA" id="ARBA00022530"/>
    </source>
</evidence>
<organism evidence="10 11">
    <name type="scientific">Sparus aurata</name>
    <name type="common">Gilthead sea bream</name>
    <dbReference type="NCBI Taxonomy" id="8175"/>
    <lineage>
        <taxon>Eukaryota</taxon>
        <taxon>Metazoa</taxon>
        <taxon>Chordata</taxon>
        <taxon>Craniata</taxon>
        <taxon>Vertebrata</taxon>
        <taxon>Euteleostomi</taxon>
        <taxon>Actinopterygii</taxon>
        <taxon>Neopterygii</taxon>
        <taxon>Teleostei</taxon>
        <taxon>Neoteleostei</taxon>
        <taxon>Acanthomorphata</taxon>
        <taxon>Eupercaria</taxon>
        <taxon>Spariformes</taxon>
        <taxon>Sparidae</taxon>
        <taxon>Sparus</taxon>
    </lineage>
</organism>
<evidence type="ECO:0000256" key="9">
    <source>
        <dbReference type="RuleBase" id="RU003500"/>
    </source>
</evidence>
<keyword evidence="8" id="KW-0449">Lipoprotein</keyword>
<dbReference type="GO" id="GO:0005615">
    <property type="term" value="C:extracellular space"/>
    <property type="evidence" value="ECO:0007669"/>
    <property type="project" value="TreeGrafter"/>
</dbReference>
<keyword evidence="6 9" id="KW-0879">Wnt signaling pathway</keyword>
<dbReference type="GO" id="GO:0030182">
    <property type="term" value="P:neuron differentiation"/>
    <property type="evidence" value="ECO:0007669"/>
    <property type="project" value="TreeGrafter"/>
</dbReference>
<dbReference type="GeneTree" id="ENSGT00940000159231"/>
<dbReference type="GO" id="GO:0072574">
    <property type="term" value="P:hepatocyte proliferation"/>
    <property type="evidence" value="ECO:0007669"/>
    <property type="project" value="Ensembl"/>
</dbReference>
<keyword evidence="5" id="KW-0272">Extracellular matrix</keyword>
<dbReference type="FunFam" id="3.30.2460.20:FF:000001">
    <property type="entry name" value="Wnt homolog"/>
    <property type="match status" value="1"/>
</dbReference>